<evidence type="ECO:0000256" key="5">
    <source>
        <dbReference type="ARBA" id="ARBA00022825"/>
    </source>
</evidence>
<evidence type="ECO:0000256" key="2">
    <source>
        <dbReference type="ARBA" id="ARBA00022525"/>
    </source>
</evidence>
<name>A0A1B6HYY2_9HEMI</name>
<evidence type="ECO:0000256" key="7">
    <source>
        <dbReference type="RuleBase" id="RU363034"/>
    </source>
</evidence>
<dbReference type="PROSITE" id="PS50240">
    <property type="entry name" value="TRYPSIN_DOM"/>
    <property type="match status" value="1"/>
</dbReference>
<evidence type="ECO:0000313" key="9">
    <source>
        <dbReference type="EMBL" id="JAS79872.1"/>
    </source>
</evidence>
<organism evidence="9">
    <name type="scientific">Homalodisca liturata</name>
    <dbReference type="NCBI Taxonomy" id="320908"/>
    <lineage>
        <taxon>Eukaryota</taxon>
        <taxon>Metazoa</taxon>
        <taxon>Ecdysozoa</taxon>
        <taxon>Arthropoda</taxon>
        <taxon>Hexapoda</taxon>
        <taxon>Insecta</taxon>
        <taxon>Pterygota</taxon>
        <taxon>Neoptera</taxon>
        <taxon>Paraneoptera</taxon>
        <taxon>Hemiptera</taxon>
        <taxon>Auchenorrhyncha</taxon>
        <taxon>Membracoidea</taxon>
        <taxon>Cicadellidae</taxon>
        <taxon>Cicadellinae</taxon>
        <taxon>Proconiini</taxon>
        <taxon>Homalodisca</taxon>
    </lineage>
</organism>
<evidence type="ECO:0000256" key="1">
    <source>
        <dbReference type="ARBA" id="ARBA00004613"/>
    </source>
</evidence>
<accession>A0A1B6HYY2</accession>
<comment type="subcellular location">
    <subcellularLocation>
        <location evidence="1">Secreted</location>
    </subcellularLocation>
</comment>
<dbReference type="GO" id="GO:0016485">
    <property type="term" value="P:protein processing"/>
    <property type="evidence" value="ECO:0007669"/>
    <property type="project" value="UniProtKB-ARBA"/>
</dbReference>
<dbReference type="PANTHER" id="PTHR24260">
    <property type="match status" value="1"/>
</dbReference>
<sequence>LCHITLNTRWTKKPEDGLDTRIVNVELLNNSLVNPSITPTKETSSEPEEDSIIIFPDESEEDDDEAIRRIKKLYQIYAMEFKKYNLKNSGEFPKRRQKYAAGFRSAKYCRLYEKFIVDNSLLAIPLLPSLFPIMMQKNHCSKPLPLIVGGINASRGEFPHMAALGYDRGEWIDFLCGGSLISERYVLTAAHCAHSKWGPPIIVRLGTLNLIADVGQNMDVEEVIVHPDYSEPSCYNDIALVRMIPGLKMSKTLRPACLPAPTTLAGDPGNHLMATGWGRTGYGLFSSPNLQKVSLEVMDNQTCDSVFLGGRRTERLPTGLHSTMLCAAGYLDSSHDTCQGDSGGPLQALSRHSKCMYEVIGITSFGKLCGTGLPAIYTRVSMYIEWIEDIVWPS</sequence>
<evidence type="ECO:0000256" key="6">
    <source>
        <dbReference type="ARBA" id="ARBA00023157"/>
    </source>
</evidence>
<dbReference type="InterPro" id="IPR001254">
    <property type="entry name" value="Trypsin_dom"/>
</dbReference>
<dbReference type="Gene3D" id="2.40.10.10">
    <property type="entry name" value="Trypsin-like serine proteases"/>
    <property type="match status" value="2"/>
</dbReference>
<evidence type="ECO:0000256" key="4">
    <source>
        <dbReference type="ARBA" id="ARBA00022801"/>
    </source>
</evidence>
<dbReference type="FunFam" id="2.40.10.10:FF:000047">
    <property type="entry name" value="Trypsin eta"/>
    <property type="match status" value="1"/>
</dbReference>
<dbReference type="InterPro" id="IPR033116">
    <property type="entry name" value="TRYPSIN_SER"/>
</dbReference>
<proteinExistence type="predicted"/>
<dbReference type="GO" id="GO:0005576">
    <property type="term" value="C:extracellular region"/>
    <property type="evidence" value="ECO:0007669"/>
    <property type="project" value="UniProtKB-SubCell"/>
</dbReference>
<protein>
    <recommendedName>
        <fullName evidence="8">Peptidase S1 domain-containing protein</fullName>
    </recommendedName>
</protein>
<dbReference type="SMART" id="SM00020">
    <property type="entry name" value="Tryp_SPc"/>
    <property type="match status" value="1"/>
</dbReference>
<reference evidence="9" key="1">
    <citation type="submission" date="2015-11" db="EMBL/GenBank/DDBJ databases">
        <title>De novo transcriptome assembly of four potential Pierce s Disease insect vectors from Arizona vineyards.</title>
        <authorList>
            <person name="Tassone E.E."/>
        </authorList>
    </citation>
    <scope>NUCLEOTIDE SEQUENCE</scope>
</reference>
<evidence type="ECO:0000259" key="8">
    <source>
        <dbReference type="PROSITE" id="PS50240"/>
    </source>
</evidence>
<keyword evidence="6" id="KW-1015">Disulfide bond</keyword>
<dbReference type="PRINTS" id="PR00722">
    <property type="entry name" value="CHYMOTRYPSIN"/>
</dbReference>
<dbReference type="EMBL" id="GECU01027834">
    <property type="protein sequence ID" value="JAS79872.1"/>
    <property type="molecule type" value="Transcribed_RNA"/>
</dbReference>
<dbReference type="InterPro" id="IPR018114">
    <property type="entry name" value="TRYPSIN_HIS"/>
</dbReference>
<dbReference type="SUPFAM" id="SSF50494">
    <property type="entry name" value="Trypsin-like serine proteases"/>
    <property type="match status" value="1"/>
</dbReference>
<evidence type="ECO:0000256" key="3">
    <source>
        <dbReference type="ARBA" id="ARBA00022670"/>
    </source>
</evidence>
<dbReference type="InterPro" id="IPR043504">
    <property type="entry name" value="Peptidase_S1_PA_chymotrypsin"/>
</dbReference>
<gene>
    <name evidence="9" type="ORF">g.21450</name>
</gene>
<feature type="non-terminal residue" evidence="9">
    <location>
        <position position="1"/>
    </location>
</feature>
<keyword evidence="2" id="KW-0964">Secreted</keyword>
<dbReference type="InterPro" id="IPR009003">
    <property type="entry name" value="Peptidase_S1_PA"/>
</dbReference>
<dbReference type="CDD" id="cd00190">
    <property type="entry name" value="Tryp_SPc"/>
    <property type="match status" value="1"/>
</dbReference>
<keyword evidence="4 7" id="KW-0378">Hydrolase</keyword>
<dbReference type="InterPro" id="IPR051333">
    <property type="entry name" value="CLIP_Serine_Protease"/>
</dbReference>
<dbReference type="PROSITE" id="PS00135">
    <property type="entry name" value="TRYPSIN_SER"/>
    <property type="match status" value="1"/>
</dbReference>
<keyword evidence="5 7" id="KW-0720">Serine protease</keyword>
<dbReference type="AlphaFoldDB" id="A0A1B6HYY2"/>
<dbReference type="PANTHER" id="PTHR24260:SF147">
    <property type="entry name" value="EG:BACR7A4.3 PROTEIN-RELATED"/>
    <property type="match status" value="1"/>
</dbReference>
<dbReference type="GO" id="GO:0004252">
    <property type="term" value="F:serine-type endopeptidase activity"/>
    <property type="evidence" value="ECO:0007669"/>
    <property type="project" value="InterPro"/>
</dbReference>
<dbReference type="PROSITE" id="PS00134">
    <property type="entry name" value="TRYPSIN_HIS"/>
    <property type="match status" value="1"/>
</dbReference>
<feature type="domain" description="Peptidase S1" evidence="8">
    <location>
        <begin position="147"/>
        <end position="392"/>
    </location>
</feature>
<dbReference type="InterPro" id="IPR001314">
    <property type="entry name" value="Peptidase_S1A"/>
</dbReference>
<keyword evidence="3 7" id="KW-0645">Protease</keyword>
<dbReference type="Pfam" id="PF00089">
    <property type="entry name" value="Trypsin"/>
    <property type="match status" value="1"/>
</dbReference>